<evidence type="ECO:0000259" key="5">
    <source>
        <dbReference type="Pfam" id="PF04542"/>
    </source>
</evidence>
<dbReference type="GO" id="GO:0006352">
    <property type="term" value="P:DNA-templated transcription initiation"/>
    <property type="evidence" value="ECO:0007669"/>
    <property type="project" value="InterPro"/>
</dbReference>
<dbReference type="InterPro" id="IPR013249">
    <property type="entry name" value="RNA_pol_sigma70_r4_t2"/>
</dbReference>
<keyword evidence="2" id="KW-0805">Transcription regulation</keyword>
<dbReference type="RefSeq" id="WP_076382356.1">
    <property type="nucleotide sequence ID" value="NZ_AP017422.1"/>
</dbReference>
<dbReference type="NCBIfam" id="TIGR02985">
    <property type="entry name" value="Sig70_bacteroi1"/>
    <property type="match status" value="1"/>
</dbReference>
<dbReference type="InterPro" id="IPR036388">
    <property type="entry name" value="WH-like_DNA-bd_sf"/>
</dbReference>
<keyword evidence="4" id="KW-0804">Transcription</keyword>
<dbReference type="InterPro" id="IPR013325">
    <property type="entry name" value="RNA_pol_sigma_r2"/>
</dbReference>
<gene>
    <name evidence="7" type="ORF">SAMN05421788_11368</name>
</gene>
<dbReference type="SUPFAM" id="SSF88946">
    <property type="entry name" value="Sigma2 domain of RNA polymerase sigma factors"/>
    <property type="match status" value="1"/>
</dbReference>
<dbReference type="AlphaFoldDB" id="A0A173MBR5"/>
<dbReference type="InterPro" id="IPR039425">
    <property type="entry name" value="RNA_pol_sigma-70-like"/>
</dbReference>
<dbReference type="SUPFAM" id="SSF88659">
    <property type="entry name" value="Sigma3 and sigma4 domains of RNA polymerase sigma factors"/>
    <property type="match status" value="1"/>
</dbReference>
<dbReference type="EMBL" id="FTOR01000013">
    <property type="protein sequence ID" value="SIT33708.1"/>
    <property type="molecule type" value="Genomic_DNA"/>
</dbReference>
<evidence type="ECO:0000256" key="4">
    <source>
        <dbReference type="ARBA" id="ARBA00023163"/>
    </source>
</evidence>
<keyword evidence="8" id="KW-1185">Reference proteome</keyword>
<dbReference type="NCBIfam" id="TIGR02937">
    <property type="entry name" value="sigma70-ECF"/>
    <property type="match status" value="1"/>
</dbReference>
<evidence type="ECO:0000256" key="2">
    <source>
        <dbReference type="ARBA" id="ARBA00023015"/>
    </source>
</evidence>
<dbReference type="KEGG" id="fln:FLA_0982"/>
<protein>
    <submittedName>
        <fullName evidence="7">RNA polymerase sigma-70 factor, ECF subfamily</fullName>
    </submittedName>
</protein>
<dbReference type="GO" id="GO:0016987">
    <property type="term" value="F:sigma factor activity"/>
    <property type="evidence" value="ECO:0007669"/>
    <property type="project" value="UniProtKB-KW"/>
</dbReference>
<dbReference type="STRING" id="477680.SAMN05421788_11368"/>
<proteinExistence type="inferred from homology"/>
<dbReference type="OrthoDB" id="711087at2"/>
<evidence type="ECO:0000256" key="1">
    <source>
        <dbReference type="ARBA" id="ARBA00010641"/>
    </source>
</evidence>
<dbReference type="InterPro" id="IPR007627">
    <property type="entry name" value="RNA_pol_sigma70_r2"/>
</dbReference>
<evidence type="ECO:0000313" key="8">
    <source>
        <dbReference type="Proteomes" id="UP000186917"/>
    </source>
</evidence>
<dbReference type="InterPro" id="IPR014327">
    <property type="entry name" value="RNA_pol_sigma70_bacteroid"/>
</dbReference>
<accession>A0A173MBR5</accession>
<dbReference type="Pfam" id="PF08281">
    <property type="entry name" value="Sigma70_r4_2"/>
    <property type="match status" value="1"/>
</dbReference>
<dbReference type="Gene3D" id="1.10.10.10">
    <property type="entry name" value="Winged helix-like DNA-binding domain superfamily/Winged helix DNA-binding domain"/>
    <property type="match status" value="1"/>
</dbReference>
<organism evidence="7 8">
    <name type="scientific">Filimonas lacunae</name>
    <dbReference type="NCBI Taxonomy" id="477680"/>
    <lineage>
        <taxon>Bacteria</taxon>
        <taxon>Pseudomonadati</taxon>
        <taxon>Bacteroidota</taxon>
        <taxon>Chitinophagia</taxon>
        <taxon>Chitinophagales</taxon>
        <taxon>Chitinophagaceae</taxon>
        <taxon>Filimonas</taxon>
    </lineage>
</organism>
<evidence type="ECO:0000256" key="3">
    <source>
        <dbReference type="ARBA" id="ARBA00023082"/>
    </source>
</evidence>
<name>A0A173MBR5_9BACT</name>
<dbReference type="Pfam" id="PF04542">
    <property type="entry name" value="Sigma70_r2"/>
    <property type="match status" value="1"/>
</dbReference>
<evidence type="ECO:0000259" key="6">
    <source>
        <dbReference type="Pfam" id="PF08281"/>
    </source>
</evidence>
<comment type="similarity">
    <text evidence="1">Belongs to the sigma-70 factor family. ECF subfamily.</text>
</comment>
<feature type="domain" description="RNA polymerase sigma factor 70 region 4 type 2" evidence="6">
    <location>
        <begin position="124"/>
        <end position="172"/>
    </location>
</feature>
<dbReference type="Proteomes" id="UP000186917">
    <property type="component" value="Unassembled WGS sequence"/>
</dbReference>
<feature type="domain" description="RNA polymerase sigma-70 region 2" evidence="5">
    <location>
        <begin position="26"/>
        <end position="92"/>
    </location>
</feature>
<dbReference type="InterPro" id="IPR014284">
    <property type="entry name" value="RNA_pol_sigma-70_dom"/>
</dbReference>
<sequence length="196" mass="22810">MEYQLWSDKELLAACAQDRIQAFNVLFDRYSGKLYQYALSYVKDEHMAEEAMMDVLLWIWNKRQELSIEGEFNSYVFRAVKNATIKVLRKKALAAASMEEVENDARFATEHADQLLQHKELEQQYINSLSQLSPQRRLVFAMSREGNLSHAEIASKLDLSVNTVKNHIKASLSHFREQMDQYSHILLPLGMLLLLR</sequence>
<reference evidence="8" key="1">
    <citation type="submission" date="2017-01" db="EMBL/GenBank/DDBJ databases">
        <authorList>
            <person name="Varghese N."/>
            <person name="Submissions S."/>
        </authorList>
    </citation>
    <scope>NUCLEOTIDE SEQUENCE [LARGE SCALE GENOMIC DNA]</scope>
    <source>
        <strain evidence="8">DSM 21054</strain>
    </source>
</reference>
<evidence type="ECO:0000313" key="7">
    <source>
        <dbReference type="EMBL" id="SIT33708.1"/>
    </source>
</evidence>
<dbReference type="InterPro" id="IPR013324">
    <property type="entry name" value="RNA_pol_sigma_r3/r4-like"/>
</dbReference>
<dbReference type="Gene3D" id="1.10.1740.10">
    <property type="match status" value="1"/>
</dbReference>
<dbReference type="PANTHER" id="PTHR43133">
    <property type="entry name" value="RNA POLYMERASE ECF-TYPE SIGMA FACTO"/>
    <property type="match status" value="1"/>
</dbReference>
<dbReference type="GO" id="GO:0003677">
    <property type="term" value="F:DNA binding"/>
    <property type="evidence" value="ECO:0007669"/>
    <property type="project" value="InterPro"/>
</dbReference>
<dbReference type="PANTHER" id="PTHR43133:SF46">
    <property type="entry name" value="RNA POLYMERASE SIGMA-70 FACTOR ECF SUBFAMILY"/>
    <property type="match status" value="1"/>
</dbReference>
<keyword evidence="3" id="KW-0731">Sigma factor</keyword>